<accession>A0AAD9RMR7</accession>
<reference evidence="2" key="2">
    <citation type="journal article" date="2023" name="Commun. Biol.">
        <title>Intrasexual cuticular hydrocarbon dimorphism in a wasp sheds light on hydrocarbon biosynthesis genes in Hymenoptera.</title>
        <authorList>
            <person name="Moris V.C."/>
            <person name="Podsiadlowski L."/>
            <person name="Martin S."/>
            <person name="Oeyen J.P."/>
            <person name="Donath A."/>
            <person name="Petersen M."/>
            <person name="Wilbrandt J."/>
            <person name="Misof B."/>
            <person name="Liedtke D."/>
            <person name="Thamm M."/>
            <person name="Scheiner R."/>
            <person name="Schmitt T."/>
            <person name="Niehuis O."/>
        </authorList>
    </citation>
    <scope>NUCLEOTIDE SEQUENCE</scope>
    <source>
        <strain evidence="2">GBR_01_08_01A</strain>
    </source>
</reference>
<gene>
    <name evidence="2" type="ORF">KPH14_004857</name>
</gene>
<evidence type="ECO:0000313" key="2">
    <source>
        <dbReference type="EMBL" id="KAK2582567.1"/>
    </source>
</evidence>
<feature type="signal peptide" evidence="1">
    <location>
        <begin position="1"/>
        <end position="22"/>
    </location>
</feature>
<dbReference type="EMBL" id="JAIFRP010000031">
    <property type="protein sequence ID" value="KAK2582567.1"/>
    <property type="molecule type" value="Genomic_DNA"/>
</dbReference>
<comment type="caution">
    <text evidence="2">The sequence shown here is derived from an EMBL/GenBank/DDBJ whole genome shotgun (WGS) entry which is preliminary data.</text>
</comment>
<reference evidence="2" key="1">
    <citation type="submission" date="2021-08" db="EMBL/GenBank/DDBJ databases">
        <authorList>
            <person name="Misof B."/>
            <person name="Oliver O."/>
            <person name="Podsiadlowski L."/>
            <person name="Donath A."/>
            <person name="Peters R."/>
            <person name="Mayer C."/>
            <person name="Rust J."/>
            <person name="Gunkel S."/>
            <person name="Lesny P."/>
            <person name="Martin S."/>
            <person name="Oeyen J.P."/>
            <person name="Petersen M."/>
            <person name="Panagiotis P."/>
            <person name="Wilbrandt J."/>
            <person name="Tanja T."/>
        </authorList>
    </citation>
    <scope>NUCLEOTIDE SEQUENCE</scope>
    <source>
        <strain evidence="2">GBR_01_08_01A</strain>
        <tissue evidence="2">Thorax + abdomen</tissue>
    </source>
</reference>
<keyword evidence="1" id="KW-0732">Signal</keyword>
<evidence type="ECO:0000256" key="1">
    <source>
        <dbReference type="SAM" id="SignalP"/>
    </source>
</evidence>
<name>A0AAD9RMR7_9HYME</name>
<sequence length="417" mass="47198">MGRTKFYGIVTCSLLMVHAAASNDVSTGYYTKSDNGFEPSRSIFNERYTNRDNINQRNINTYDAVNRDRDYSFSGRINQQNIQASNSPAAGHSTDSGPPGYVNANYETVNSNLNFMKESLPFNFGKYFANNSTRESDFGKYGHPDLSQFSSDHHHEGSYTDFLSGNYPTEVPASFASMGYEQGSDTSIIDDTYINNDHQQLYGKQRGNNFNSKGNYNYGNDALHIFSSDMYHAQEGHDIRDQIQGFNQYQAPHLNDLPSAMSNSYFSNVHDKGINFHNSERPNNYKGNKYLSIYPSKSNLNYVIKGYKNNVVPQNYAKGNGKGILIKIGGSSIRPRYVYSGGLYHPHTKLDVSEGYKKKRSNLLNRQRRPVPVNLLNLSHNNGYVNENYDDIQSSEMYNRNSDYTDNVGLNTFSAYS</sequence>
<feature type="chain" id="PRO_5041991066" evidence="1">
    <location>
        <begin position="23"/>
        <end position="417"/>
    </location>
</feature>
<dbReference type="AlphaFoldDB" id="A0AAD9RMR7"/>
<evidence type="ECO:0000313" key="3">
    <source>
        <dbReference type="Proteomes" id="UP001258017"/>
    </source>
</evidence>
<organism evidence="2 3">
    <name type="scientific">Odynerus spinipes</name>
    <dbReference type="NCBI Taxonomy" id="1348599"/>
    <lineage>
        <taxon>Eukaryota</taxon>
        <taxon>Metazoa</taxon>
        <taxon>Ecdysozoa</taxon>
        <taxon>Arthropoda</taxon>
        <taxon>Hexapoda</taxon>
        <taxon>Insecta</taxon>
        <taxon>Pterygota</taxon>
        <taxon>Neoptera</taxon>
        <taxon>Endopterygota</taxon>
        <taxon>Hymenoptera</taxon>
        <taxon>Apocrita</taxon>
        <taxon>Aculeata</taxon>
        <taxon>Vespoidea</taxon>
        <taxon>Vespidae</taxon>
        <taxon>Eumeninae</taxon>
        <taxon>Odynerus</taxon>
    </lineage>
</organism>
<proteinExistence type="predicted"/>
<keyword evidence="3" id="KW-1185">Reference proteome</keyword>
<protein>
    <submittedName>
        <fullName evidence="2">Uncharacterized protein</fullName>
    </submittedName>
</protein>
<dbReference type="Proteomes" id="UP001258017">
    <property type="component" value="Unassembled WGS sequence"/>
</dbReference>